<dbReference type="AlphaFoldDB" id="A0A7L7LEX5"/>
<evidence type="ECO:0000259" key="1">
    <source>
        <dbReference type="Pfam" id="PF04313"/>
    </source>
</evidence>
<organism evidence="2 3">
    <name type="scientific">Adhaeribacter radiodurans</name>
    <dbReference type="NCBI Taxonomy" id="2745197"/>
    <lineage>
        <taxon>Bacteria</taxon>
        <taxon>Pseudomonadati</taxon>
        <taxon>Bacteroidota</taxon>
        <taxon>Cytophagia</taxon>
        <taxon>Cytophagales</taxon>
        <taxon>Hymenobacteraceae</taxon>
        <taxon>Adhaeribacter</taxon>
    </lineage>
</organism>
<dbReference type="KEGG" id="add:HUW48_26615"/>
<name>A0A7L7LEX5_9BACT</name>
<accession>A0A7L7LEX5</accession>
<dbReference type="InterPro" id="IPR017035">
    <property type="entry name" value="UCP035009_HsdR_All3000-type"/>
</dbReference>
<sequence length="364" mass="42469">MDFIDLIKALGDKVSRLKDSIQTEEATKNAFIMPFVSALGYDVFDPHEVVPEFIADLGIKKGEKVDYCIFKDGVASIIIECKHWKEDLNVHNSQLHRYFHVTTCKFGILTNGIIYKFYTDLVEPNKMDDKPFWEFNITDMNEATVFELKKYHKNTFDVDQILNSATELKYNREIKKIMMEEMNNPSEAFIRHFAKQIYSGPLTAKVIEQFTGVIKKSLNQWVSDLISDRLKTALKTETNRDIQENNIPEQLSQNNETEIKENRIITTELEKEAFFIVRSVLRTMIDSNRVVYRDAQSYFAVLLDNNNRRPVCRLYLEGNRKFITLFDESKKESKVEIQTLDDIYTHADMLINTALSYDSKKQTT</sequence>
<evidence type="ECO:0000313" key="3">
    <source>
        <dbReference type="Proteomes" id="UP000514509"/>
    </source>
</evidence>
<evidence type="ECO:0000313" key="2">
    <source>
        <dbReference type="EMBL" id="QMU31381.1"/>
    </source>
</evidence>
<gene>
    <name evidence="2" type="ORF">HUW48_26615</name>
</gene>
<dbReference type="Pfam" id="PF04313">
    <property type="entry name" value="HSDR_N"/>
    <property type="match status" value="1"/>
</dbReference>
<reference evidence="2 3" key="1">
    <citation type="submission" date="2020-06" db="EMBL/GenBank/DDBJ databases">
        <authorList>
            <person name="Hwang Y.J."/>
        </authorList>
    </citation>
    <scope>NUCLEOTIDE SEQUENCE [LARGE SCALE GENOMIC DNA]</scope>
    <source>
        <strain evidence="2 3">KUDC8001</strain>
    </source>
</reference>
<dbReference type="Proteomes" id="UP000514509">
    <property type="component" value="Chromosome"/>
</dbReference>
<feature type="domain" description="Restriction endonuclease type I HsdR N-terminal" evidence="1">
    <location>
        <begin position="22"/>
        <end position="125"/>
    </location>
</feature>
<keyword evidence="3" id="KW-1185">Reference proteome</keyword>
<dbReference type="EMBL" id="CP055153">
    <property type="protein sequence ID" value="QMU31381.1"/>
    <property type="molecule type" value="Genomic_DNA"/>
</dbReference>
<reference evidence="2 3" key="2">
    <citation type="submission" date="2020-08" db="EMBL/GenBank/DDBJ databases">
        <title>Adhaeribacter dokdonensis sp. nov., isolated from the rhizosphere of Elymus tsukushiensis, a plant native to the Dokdo Islands, Republic of Korea.</title>
        <authorList>
            <person name="Ghim S.Y."/>
        </authorList>
    </citation>
    <scope>NUCLEOTIDE SEQUENCE [LARGE SCALE GENOMIC DNA]</scope>
    <source>
        <strain evidence="2 3">KUDC8001</strain>
    </source>
</reference>
<proteinExistence type="predicted"/>
<dbReference type="PIRSF" id="PIRSF035009">
    <property type="entry name" value="UCP035009_HSDR_N"/>
    <property type="match status" value="1"/>
</dbReference>
<dbReference type="InterPro" id="IPR007409">
    <property type="entry name" value="Restrct_endonuc_type1_HsdR_N"/>
</dbReference>
<dbReference type="RefSeq" id="WP_182413816.1">
    <property type="nucleotide sequence ID" value="NZ_CP055153.1"/>
</dbReference>
<protein>
    <submittedName>
        <fullName evidence="2">Type I restriction enzyme HsdR N-terminal domain-containing protein</fullName>
    </submittedName>
</protein>